<dbReference type="EMBL" id="FLUM01000001">
    <property type="protein sequence ID" value="SBV95562.1"/>
    <property type="molecule type" value="Genomic_DNA"/>
</dbReference>
<gene>
    <name evidence="1" type="ORF">KL86DYS1_11424</name>
</gene>
<proteinExistence type="predicted"/>
<protein>
    <submittedName>
        <fullName evidence="1">Uncharacterized protein</fullName>
    </submittedName>
</protein>
<name>A0A212J7Y7_9BACT</name>
<dbReference type="SUPFAM" id="SSF56300">
    <property type="entry name" value="Metallo-dependent phosphatases"/>
    <property type="match status" value="1"/>
</dbReference>
<sequence>MNKMETLCALLLNDMHISKDNISEFNINWDEALDLCKARCVSHIILGGDLFQSRSSQTLDVLLAVYDAFLNAGKLGILVILANGNHDKVNQEAIRGYCHVYGEHSNVRVIDEFLTLQDEKWAFDLHIIPYFPENGSFTEKLGVINSSYLSSQKMNYLYLEITVKEPPIRQSKLTPWKVFV</sequence>
<dbReference type="AlphaFoldDB" id="A0A212J7Y7"/>
<dbReference type="InterPro" id="IPR029052">
    <property type="entry name" value="Metallo-depent_PP-like"/>
</dbReference>
<reference evidence="1" key="1">
    <citation type="submission" date="2016-04" db="EMBL/GenBank/DDBJ databases">
        <authorList>
            <person name="Evans L.H."/>
            <person name="Alamgir A."/>
            <person name="Owens N."/>
            <person name="Weber N.D."/>
            <person name="Virtaneva K."/>
            <person name="Barbian K."/>
            <person name="Babar A."/>
            <person name="Rosenke K."/>
        </authorList>
    </citation>
    <scope>NUCLEOTIDE SEQUENCE</scope>
    <source>
        <strain evidence="1">86-1</strain>
    </source>
</reference>
<accession>A0A212J7Y7</accession>
<evidence type="ECO:0000313" key="1">
    <source>
        <dbReference type="EMBL" id="SBV95562.1"/>
    </source>
</evidence>
<dbReference type="Gene3D" id="3.60.21.10">
    <property type="match status" value="1"/>
</dbReference>
<dbReference type="RefSeq" id="WP_296939368.1">
    <property type="nucleotide sequence ID" value="NZ_LT599032.1"/>
</dbReference>
<organism evidence="1">
    <name type="scientific">uncultured Dysgonomonas sp</name>
    <dbReference type="NCBI Taxonomy" id="206096"/>
    <lineage>
        <taxon>Bacteria</taxon>
        <taxon>Pseudomonadati</taxon>
        <taxon>Bacteroidota</taxon>
        <taxon>Bacteroidia</taxon>
        <taxon>Bacteroidales</taxon>
        <taxon>Dysgonomonadaceae</taxon>
        <taxon>Dysgonomonas</taxon>
        <taxon>environmental samples</taxon>
    </lineage>
</organism>